<dbReference type="PANTHER" id="PTHR42837">
    <property type="entry name" value="REGULATOR OF SIGMA-E PROTEASE RSEP"/>
    <property type="match status" value="1"/>
</dbReference>
<evidence type="ECO:0000256" key="4">
    <source>
        <dbReference type="ARBA" id="ARBA00022670"/>
    </source>
</evidence>
<feature type="transmembrane region" description="Helical" evidence="11">
    <location>
        <begin position="410"/>
        <end position="443"/>
    </location>
</feature>
<dbReference type="InterPro" id="IPR008915">
    <property type="entry name" value="Peptidase_M50"/>
</dbReference>
<reference evidence="13 14" key="1">
    <citation type="submission" date="2017-06" db="EMBL/GenBank/DDBJ databases">
        <authorList>
            <person name="Varghese N."/>
            <person name="Submissions S."/>
        </authorList>
    </citation>
    <scope>NUCLEOTIDE SEQUENCE [LARGE SCALE GENOMIC DNA]</scope>
    <source>
        <strain evidence="13 14">DSM 19840</strain>
    </source>
</reference>
<evidence type="ECO:0000259" key="12">
    <source>
        <dbReference type="Pfam" id="PF02163"/>
    </source>
</evidence>
<evidence type="ECO:0000256" key="1">
    <source>
        <dbReference type="ARBA" id="ARBA00001947"/>
    </source>
</evidence>
<name>A0ABY1SD46_9FLAO</name>
<organism evidence="13 14">
    <name type="scientific">Maribacter sedimenticola</name>
    <dbReference type="NCBI Taxonomy" id="228956"/>
    <lineage>
        <taxon>Bacteria</taxon>
        <taxon>Pseudomonadati</taxon>
        <taxon>Bacteroidota</taxon>
        <taxon>Flavobacteriia</taxon>
        <taxon>Flavobacteriales</taxon>
        <taxon>Flavobacteriaceae</taxon>
        <taxon>Maribacter</taxon>
    </lineage>
</organism>
<evidence type="ECO:0000313" key="13">
    <source>
        <dbReference type="EMBL" id="SNR26405.1"/>
    </source>
</evidence>
<evidence type="ECO:0000256" key="9">
    <source>
        <dbReference type="ARBA" id="ARBA00023049"/>
    </source>
</evidence>
<dbReference type="InterPro" id="IPR036034">
    <property type="entry name" value="PDZ_sf"/>
</dbReference>
<feature type="transmembrane region" description="Helical" evidence="11">
    <location>
        <begin position="139"/>
        <end position="165"/>
    </location>
</feature>
<evidence type="ECO:0000256" key="8">
    <source>
        <dbReference type="ARBA" id="ARBA00022989"/>
    </source>
</evidence>
<comment type="subcellular location">
    <subcellularLocation>
        <location evidence="2">Membrane</location>
        <topology evidence="2">Multi-pass membrane protein</topology>
    </subcellularLocation>
</comment>
<evidence type="ECO:0000313" key="14">
    <source>
        <dbReference type="Proteomes" id="UP000198337"/>
    </source>
</evidence>
<dbReference type="CDD" id="cd06163">
    <property type="entry name" value="S2P-M50_PDZ_RseP-like"/>
    <property type="match status" value="1"/>
</dbReference>
<keyword evidence="14" id="KW-1185">Reference proteome</keyword>
<keyword evidence="7 11" id="KW-0862">Zinc</keyword>
<evidence type="ECO:0000256" key="2">
    <source>
        <dbReference type="ARBA" id="ARBA00004141"/>
    </source>
</evidence>
<evidence type="ECO:0000256" key="6">
    <source>
        <dbReference type="ARBA" id="ARBA00022801"/>
    </source>
</evidence>
<keyword evidence="8 11" id="KW-1133">Transmembrane helix</keyword>
<dbReference type="Proteomes" id="UP000198337">
    <property type="component" value="Unassembled WGS sequence"/>
</dbReference>
<dbReference type="SUPFAM" id="SSF50156">
    <property type="entry name" value="PDZ domain-like"/>
    <property type="match status" value="2"/>
</dbReference>
<evidence type="ECO:0000256" key="7">
    <source>
        <dbReference type="ARBA" id="ARBA00022833"/>
    </source>
</evidence>
<dbReference type="InterPro" id="IPR004387">
    <property type="entry name" value="Pept_M50_Zn"/>
</dbReference>
<proteinExistence type="inferred from homology"/>
<keyword evidence="9 11" id="KW-0482">Metalloprotease</keyword>
<feature type="domain" description="Peptidase M50" evidence="12">
    <location>
        <begin position="46"/>
        <end position="470"/>
    </location>
</feature>
<dbReference type="EC" id="3.4.24.-" evidence="11"/>
<dbReference type="PANTHER" id="PTHR42837:SF2">
    <property type="entry name" value="MEMBRANE METALLOPROTEASE ARASP2, CHLOROPLASTIC-RELATED"/>
    <property type="match status" value="1"/>
</dbReference>
<dbReference type="Gene3D" id="2.30.42.10">
    <property type="match status" value="1"/>
</dbReference>
<accession>A0ABY1SD46</accession>
<dbReference type="GO" id="GO:0006508">
    <property type="term" value="P:proteolysis"/>
    <property type="evidence" value="ECO:0007669"/>
    <property type="project" value="UniProtKB-KW"/>
</dbReference>
<comment type="cofactor">
    <cofactor evidence="1 11">
        <name>Zn(2+)</name>
        <dbReference type="ChEBI" id="CHEBI:29105"/>
    </cofactor>
</comment>
<protein>
    <recommendedName>
        <fullName evidence="11">Zinc metalloprotease</fullName>
        <ecNumber evidence="11">3.4.24.-</ecNumber>
    </recommendedName>
</protein>
<evidence type="ECO:0000256" key="5">
    <source>
        <dbReference type="ARBA" id="ARBA00022692"/>
    </source>
</evidence>
<keyword evidence="6 11" id="KW-0378">Hydrolase</keyword>
<gene>
    <name evidence="13" type="ORF">SAMN04488009_0496</name>
</gene>
<keyword evidence="11" id="KW-0479">Metal-binding</keyword>
<dbReference type="GO" id="GO:0008233">
    <property type="term" value="F:peptidase activity"/>
    <property type="evidence" value="ECO:0007669"/>
    <property type="project" value="UniProtKB-KW"/>
</dbReference>
<evidence type="ECO:0000256" key="3">
    <source>
        <dbReference type="ARBA" id="ARBA00007931"/>
    </source>
</evidence>
<keyword evidence="10 11" id="KW-0472">Membrane</keyword>
<feature type="transmembrane region" description="Helical" evidence="11">
    <location>
        <begin position="455"/>
        <end position="474"/>
    </location>
</feature>
<evidence type="ECO:0000256" key="11">
    <source>
        <dbReference type="RuleBase" id="RU362031"/>
    </source>
</evidence>
<feature type="transmembrane region" description="Helical" evidence="11">
    <location>
        <begin position="39"/>
        <end position="59"/>
    </location>
</feature>
<evidence type="ECO:0000256" key="10">
    <source>
        <dbReference type="ARBA" id="ARBA00023136"/>
    </source>
</evidence>
<dbReference type="EMBL" id="FZNV01000001">
    <property type="protein sequence ID" value="SNR26405.1"/>
    <property type="molecule type" value="Genomic_DNA"/>
</dbReference>
<keyword evidence="5 11" id="KW-0812">Transmembrane</keyword>
<comment type="caution">
    <text evidence="13">The sequence shown here is derived from an EMBL/GenBank/DDBJ whole genome shotgun (WGS) entry which is preliminary data.</text>
</comment>
<dbReference type="NCBIfam" id="TIGR00054">
    <property type="entry name" value="RIP metalloprotease RseP"/>
    <property type="match status" value="1"/>
</dbReference>
<dbReference type="Pfam" id="PF02163">
    <property type="entry name" value="Peptidase_M50"/>
    <property type="match status" value="1"/>
</dbReference>
<sequence length="485" mass="54726">MAAKIFIKNAECERFLFLSGRKNVLLSDFNFHEERMSPIIIKTIQFFLSLSLLIVLHELGHFIPAKYFKTRVEKFYLFFDVKFALFKKKIGETEYGIGWLPLGGYVKISGMIDESMDKEAMAEEPKEWEFRSKPAWQRLIIMLGGVTVNFILAVFIFIGLVFTYGEEYIANDSLKDGIWVTEPVLGDALGVQTGDKILAVDGNKIKALNRIVPELVYGETITIERDGAIIEKEIPVDFIETISDNKVNARFISQRSPFIINNIPKKSPNVTTGFEKGDALVEIEGNPVEYLDQVSPYLEANKGKTLDVVVNRNGTRVPLRAKVSDEGKLGVSLGFDTYQEYGEKGYFKVETLNYSFLESIPAGWNKGVKTLTDYIKGMKKIFNPDTGAYKEVGGFAAIGGMFPDTWNWPAFWGTTAFISIILAFMNILPIPALDGGHVMFLLYEMVTGRKPSDKFLEYAQITGFFILVALLLFANGNDVYKWLFK</sequence>
<comment type="similarity">
    <text evidence="3 11">Belongs to the peptidase M50B family.</text>
</comment>
<keyword evidence="4 13" id="KW-0645">Protease</keyword>